<organism evidence="6 7">
    <name type="scientific">Geomonas terrae</name>
    <dbReference type="NCBI Taxonomy" id="2562681"/>
    <lineage>
        <taxon>Bacteria</taxon>
        <taxon>Pseudomonadati</taxon>
        <taxon>Thermodesulfobacteriota</taxon>
        <taxon>Desulfuromonadia</taxon>
        <taxon>Geobacterales</taxon>
        <taxon>Geobacteraceae</taxon>
        <taxon>Geomonas</taxon>
    </lineage>
</organism>
<proteinExistence type="inferred from homology"/>
<comment type="catalytic activity">
    <reaction evidence="1 3 4">
        <text>[protein]-peptidylproline (omega=180) = [protein]-peptidylproline (omega=0)</text>
        <dbReference type="Rhea" id="RHEA:16237"/>
        <dbReference type="Rhea" id="RHEA-COMP:10747"/>
        <dbReference type="Rhea" id="RHEA-COMP:10748"/>
        <dbReference type="ChEBI" id="CHEBI:83833"/>
        <dbReference type="ChEBI" id="CHEBI:83834"/>
        <dbReference type="EC" id="5.2.1.8"/>
    </reaction>
</comment>
<evidence type="ECO:0000256" key="3">
    <source>
        <dbReference type="PROSITE-ProRule" id="PRU00277"/>
    </source>
</evidence>
<keyword evidence="2 3" id="KW-0697">Rotamase</keyword>
<dbReference type="Gene3D" id="3.10.50.40">
    <property type="match status" value="1"/>
</dbReference>
<dbReference type="SUPFAM" id="SSF54534">
    <property type="entry name" value="FKBP-like"/>
    <property type="match status" value="1"/>
</dbReference>
<evidence type="ECO:0000313" key="7">
    <source>
        <dbReference type="Proteomes" id="UP000306416"/>
    </source>
</evidence>
<dbReference type="RefSeq" id="WP_135868611.1">
    <property type="nucleotide sequence ID" value="NZ_SRSC01000001.1"/>
</dbReference>
<dbReference type="EC" id="5.2.1.8" evidence="4"/>
<evidence type="ECO:0000313" key="6">
    <source>
        <dbReference type="EMBL" id="TGU74277.1"/>
    </source>
</evidence>
<evidence type="ECO:0000259" key="5">
    <source>
        <dbReference type="PROSITE" id="PS50059"/>
    </source>
</evidence>
<dbReference type="AlphaFoldDB" id="A0A4S1CKM2"/>
<dbReference type="PROSITE" id="PS50059">
    <property type="entry name" value="FKBP_PPIASE"/>
    <property type="match status" value="1"/>
</dbReference>
<comment type="similarity">
    <text evidence="4">Belongs to the FKBP-type PPIase family.</text>
</comment>
<dbReference type="Proteomes" id="UP000306416">
    <property type="component" value="Unassembled WGS sequence"/>
</dbReference>
<evidence type="ECO:0000256" key="2">
    <source>
        <dbReference type="ARBA" id="ARBA00023110"/>
    </source>
</evidence>
<evidence type="ECO:0000256" key="1">
    <source>
        <dbReference type="ARBA" id="ARBA00000971"/>
    </source>
</evidence>
<protein>
    <recommendedName>
        <fullName evidence="4">Peptidyl-prolyl cis-trans isomerase</fullName>
        <ecNumber evidence="4">5.2.1.8</ecNumber>
    </recommendedName>
</protein>
<dbReference type="InterPro" id="IPR046357">
    <property type="entry name" value="PPIase_dom_sf"/>
</dbReference>
<reference evidence="6 7" key="1">
    <citation type="submission" date="2019-04" db="EMBL/GenBank/DDBJ databases">
        <title>Geobacter oryzae sp. nov., ferric-reducing bacteria isolated from paddy soil.</title>
        <authorList>
            <person name="Xu Z."/>
            <person name="Masuda Y."/>
            <person name="Itoh H."/>
            <person name="Senoo K."/>
        </authorList>
    </citation>
    <scope>NUCLEOTIDE SEQUENCE [LARGE SCALE GENOMIC DNA]</scope>
    <source>
        <strain evidence="6 7">Red111</strain>
    </source>
</reference>
<accession>A0A4S1CKM2</accession>
<evidence type="ECO:0000256" key="4">
    <source>
        <dbReference type="RuleBase" id="RU003915"/>
    </source>
</evidence>
<comment type="caution">
    <text evidence="6">The sequence shown here is derived from an EMBL/GenBank/DDBJ whole genome shotgun (WGS) entry which is preliminary data.</text>
</comment>
<sequence>METGTGKTVNIRYKCRLEDGRVYLVGERNTLEFVVGDGRVPPALEQGLLGMVPGDHRIVRVPAAEANLFPFPIGSHFAFSTERSPGVAYDFGPGAGGDVSLSLPGRPREYREPLPAGHDVFFEVEILSVEDR</sequence>
<dbReference type="EMBL" id="SRSC01000001">
    <property type="protein sequence ID" value="TGU74277.1"/>
    <property type="molecule type" value="Genomic_DNA"/>
</dbReference>
<dbReference type="Pfam" id="PF00254">
    <property type="entry name" value="FKBP_C"/>
    <property type="match status" value="1"/>
</dbReference>
<name>A0A4S1CKM2_9BACT</name>
<keyword evidence="3 4" id="KW-0413">Isomerase</keyword>
<dbReference type="InterPro" id="IPR001179">
    <property type="entry name" value="PPIase_FKBP_dom"/>
</dbReference>
<gene>
    <name evidence="6" type="ORF">E4633_02065</name>
</gene>
<feature type="domain" description="PPIase FKBP-type" evidence="5">
    <location>
        <begin position="6"/>
        <end position="66"/>
    </location>
</feature>
<keyword evidence="7" id="KW-1185">Reference proteome</keyword>
<dbReference type="GO" id="GO:0003755">
    <property type="term" value="F:peptidyl-prolyl cis-trans isomerase activity"/>
    <property type="evidence" value="ECO:0007669"/>
    <property type="project" value="UniProtKB-UniRule"/>
</dbReference>